<sequence>MNNTICIIPARMGSSRFPGKALEKICGIEMLHHCFIRAKLAECFSDIYIATPDQEIHDFSKSIGCKSIDTKDTHTRCTERIAEAITKIDDSFENVVLYQGDEPLFSPEILKMLANYISNNADRTVTLMDEISEEQAEDLNNPKVVVDLNNYAAFFSRAAIPGSLKGHSEKFFKHIGVVAFKKSLLYEYANMAEGPLERAESIDMLRFTEHSVPIKMLLCESKTIGVDTPKDLEDVEKLMVNDSYYLRYK</sequence>
<dbReference type="EMBL" id="CP097966">
    <property type="protein sequence ID" value="URQ62936.1"/>
    <property type="molecule type" value="Genomic_DNA"/>
</dbReference>
<dbReference type="SUPFAM" id="SSF53448">
    <property type="entry name" value="Nucleotide-diphospho-sugar transferases"/>
    <property type="match status" value="1"/>
</dbReference>
<dbReference type="NCBIfam" id="NF003952">
    <property type="entry name" value="PRK05450.1-5"/>
    <property type="match status" value="1"/>
</dbReference>
<evidence type="ECO:0000256" key="3">
    <source>
        <dbReference type="ARBA" id="ARBA00022985"/>
    </source>
</evidence>
<evidence type="ECO:0000256" key="1">
    <source>
        <dbReference type="ARBA" id="ARBA00022679"/>
    </source>
</evidence>
<keyword evidence="2 4" id="KW-0548">Nucleotidyltransferase</keyword>
<dbReference type="InterPro" id="IPR004528">
    <property type="entry name" value="KdsB"/>
</dbReference>
<keyword evidence="5" id="KW-1185">Reference proteome</keyword>
<evidence type="ECO:0000256" key="2">
    <source>
        <dbReference type="ARBA" id="ARBA00022695"/>
    </source>
</evidence>
<keyword evidence="3" id="KW-0448">Lipopolysaccharide biosynthesis</keyword>
<dbReference type="PANTHER" id="PTHR42866">
    <property type="entry name" value="3-DEOXY-MANNO-OCTULOSONATE CYTIDYLYLTRANSFERASE"/>
    <property type="match status" value="1"/>
</dbReference>
<keyword evidence="1" id="KW-0808">Transferase</keyword>
<gene>
    <name evidence="4" type="ORF">M9B40_04220</name>
</gene>
<dbReference type="AlphaFoldDB" id="A0A9Q8TXR3"/>
<dbReference type="GO" id="GO:0005829">
    <property type="term" value="C:cytosol"/>
    <property type="evidence" value="ECO:0007669"/>
    <property type="project" value="TreeGrafter"/>
</dbReference>
<dbReference type="Proteomes" id="UP001056381">
    <property type="component" value="Chromosome"/>
</dbReference>
<proteinExistence type="predicted"/>
<dbReference type="InterPro" id="IPR029044">
    <property type="entry name" value="Nucleotide-diphossugar_trans"/>
</dbReference>
<dbReference type="GO" id="GO:0009103">
    <property type="term" value="P:lipopolysaccharide biosynthetic process"/>
    <property type="evidence" value="ECO:0007669"/>
    <property type="project" value="UniProtKB-KW"/>
</dbReference>
<dbReference type="Pfam" id="PF02348">
    <property type="entry name" value="CTP_transf_3"/>
    <property type="match status" value="1"/>
</dbReference>
<accession>A0A9Q8TXR3</accession>
<organism evidence="4 5">
    <name type="scientific">SAR86 cluster bacterium</name>
    <dbReference type="NCBI Taxonomy" id="2030880"/>
    <lineage>
        <taxon>Bacteria</taxon>
        <taxon>Pseudomonadati</taxon>
        <taxon>Pseudomonadota</taxon>
        <taxon>Gammaproteobacteria</taxon>
        <taxon>SAR86 cluster</taxon>
    </lineage>
</organism>
<dbReference type="GO" id="GO:0008690">
    <property type="term" value="F:3-deoxy-manno-octulosonate cytidylyltransferase activity"/>
    <property type="evidence" value="ECO:0007669"/>
    <property type="project" value="InterPro"/>
</dbReference>
<evidence type="ECO:0000313" key="5">
    <source>
        <dbReference type="Proteomes" id="UP001056381"/>
    </source>
</evidence>
<evidence type="ECO:0000313" key="4">
    <source>
        <dbReference type="EMBL" id="URQ62936.1"/>
    </source>
</evidence>
<name>A0A9Q8TXR3_9GAMM</name>
<protein>
    <submittedName>
        <fullName evidence="4">3-deoxy-manno-octulosonate cytidylyltransferase</fullName>
    </submittedName>
</protein>
<dbReference type="InterPro" id="IPR003329">
    <property type="entry name" value="Cytidylyl_trans"/>
</dbReference>
<reference evidence="4" key="1">
    <citation type="submission" date="2022-05" db="EMBL/GenBank/DDBJ databases">
        <title>Single-amplified genomics reveal most streamlined microbe among free-living bacteria.</title>
        <authorList>
            <person name="Roda-Garcia J."/>
            <person name="Haro-Moreno J.M."/>
            <person name="Rodriguez-Valera F."/>
            <person name="Almagro-Moreno S."/>
            <person name="Lopez-Perez M."/>
        </authorList>
    </citation>
    <scope>NUCLEOTIDE SEQUENCE</scope>
    <source>
        <strain evidence="4">TMED112-D2-2</strain>
    </source>
</reference>
<dbReference type="CDD" id="cd02517">
    <property type="entry name" value="CMP-KDO-Synthetase"/>
    <property type="match status" value="1"/>
</dbReference>
<dbReference type="PANTHER" id="PTHR42866:SF2">
    <property type="entry name" value="3-DEOXY-MANNO-OCTULOSONATE CYTIDYLYLTRANSFERASE, MITOCHONDRIAL"/>
    <property type="match status" value="1"/>
</dbReference>
<dbReference type="Gene3D" id="3.90.550.10">
    <property type="entry name" value="Spore Coat Polysaccharide Biosynthesis Protein SpsA, Chain A"/>
    <property type="match status" value="1"/>
</dbReference>